<gene>
    <name evidence="3" type="ORF">Sviol_77480</name>
</gene>
<comment type="caution">
    <text evidence="3">The sequence shown here is derived from an EMBL/GenBank/DDBJ whole genome shotgun (WGS) entry which is preliminary data.</text>
</comment>
<evidence type="ECO:0008006" key="5">
    <source>
        <dbReference type="Google" id="ProtNLM"/>
    </source>
</evidence>
<evidence type="ECO:0000313" key="3">
    <source>
        <dbReference type="EMBL" id="GHI43340.1"/>
    </source>
</evidence>
<feature type="transmembrane region" description="Helical" evidence="2">
    <location>
        <begin position="62"/>
        <end position="81"/>
    </location>
</feature>
<dbReference type="Proteomes" id="UP001050808">
    <property type="component" value="Unassembled WGS sequence"/>
</dbReference>
<keyword evidence="2" id="KW-0472">Membrane</keyword>
<evidence type="ECO:0000256" key="1">
    <source>
        <dbReference type="SAM" id="MobiDB-lite"/>
    </source>
</evidence>
<sequence length="220" mass="23513">MGAGARAGPDNLWRMSPRSPLPPSPPPVEIRAWPDRNALLADRAQVLEALVKGYLGAGRLGLHWLWAALFALGWSLVGAALTSLTDVLTAIVGGVFLLLGLGVMIPTGFAVGFGLRKDRRIRELLRQWAELDRDPVLDRNLRRPGLSLAWLVPSVLLCAGGLAVCLVLPATADPGHDTYALVVYGMGLGLICWLTGLVGVVKAAAHRRWVLRSLAPGATR</sequence>
<organism evidence="3 4">
    <name type="scientific">Streptomyces violascens</name>
    <dbReference type="NCBI Taxonomy" id="67381"/>
    <lineage>
        <taxon>Bacteria</taxon>
        <taxon>Bacillati</taxon>
        <taxon>Actinomycetota</taxon>
        <taxon>Actinomycetes</taxon>
        <taxon>Kitasatosporales</taxon>
        <taxon>Streptomycetaceae</taxon>
        <taxon>Streptomyces</taxon>
    </lineage>
</organism>
<keyword evidence="2" id="KW-1133">Transmembrane helix</keyword>
<keyword evidence="4" id="KW-1185">Reference proteome</keyword>
<feature type="transmembrane region" description="Helical" evidence="2">
    <location>
        <begin position="181"/>
        <end position="205"/>
    </location>
</feature>
<accession>A0ABQ3R1D2</accession>
<evidence type="ECO:0000256" key="2">
    <source>
        <dbReference type="SAM" id="Phobius"/>
    </source>
</evidence>
<reference evidence="3" key="1">
    <citation type="submission" date="2024-05" db="EMBL/GenBank/DDBJ databases">
        <title>Whole genome shotgun sequence of Streptomyces violascens NBRC 12920.</title>
        <authorList>
            <person name="Komaki H."/>
            <person name="Tamura T."/>
        </authorList>
    </citation>
    <scope>NUCLEOTIDE SEQUENCE</scope>
    <source>
        <strain evidence="3">NBRC 12920</strain>
    </source>
</reference>
<evidence type="ECO:0000313" key="4">
    <source>
        <dbReference type="Proteomes" id="UP001050808"/>
    </source>
</evidence>
<proteinExistence type="predicted"/>
<keyword evidence="2" id="KW-0812">Transmembrane</keyword>
<protein>
    <recommendedName>
        <fullName evidence="5">Integral membrane protein</fullName>
    </recommendedName>
</protein>
<dbReference type="EMBL" id="BNDY01000020">
    <property type="protein sequence ID" value="GHI43340.1"/>
    <property type="molecule type" value="Genomic_DNA"/>
</dbReference>
<feature type="region of interest" description="Disordered" evidence="1">
    <location>
        <begin position="1"/>
        <end position="26"/>
    </location>
</feature>
<feature type="transmembrane region" description="Helical" evidence="2">
    <location>
        <begin position="87"/>
        <end position="115"/>
    </location>
</feature>
<name>A0ABQ3R1D2_9ACTN</name>
<feature type="transmembrane region" description="Helical" evidence="2">
    <location>
        <begin position="148"/>
        <end position="169"/>
    </location>
</feature>